<keyword evidence="1" id="KW-0815">Transposition</keyword>
<feature type="domain" description="DDE" evidence="4">
    <location>
        <begin position="77"/>
        <end position="202"/>
    </location>
</feature>
<protein>
    <submittedName>
        <fullName evidence="5">IS6 family transposase</fullName>
    </submittedName>
</protein>
<proteinExistence type="predicted"/>
<dbReference type="EMBL" id="JAFBRM010000008">
    <property type="protein sequence ID" value="MBM1715730.1"/>
    <property type="molecule type" value="Genomic_DNA"/>
</dbReference>
<dbReference type="RefSeq" id="WP_203243462.1">
    <property type="nucleotide sequence ID" value="NZ_JAFBRH010000004.1"/>
</dbReference>
<organism evidence="5 6">
    <name type="scientific">Sulfitobacter geojensis</name>
    <dbReference type="NCBI Taxonomy" id="1342299"/>
    <lineage>
        <taxon>Bacteria</taxon>
        <taxon>Pseudomonadati</taxon>
        <taxon>Pseudomonadota</taxon>
        <taxon>Alphaproteobacteria</taxon>
        <taxon>Rhodobacterales</taxon>
        <taxon>Roseobacteraceae</taxon>
        <taxon>Sulfitobacter</taxon>
    </lineage>
</organism>
<dbReference type="InterPro" id="IPR052183">
    <property type="entry name" value="IS_Transposase"/>
</dbReference>
<evidence type="ECO:0000313" key="6">
    <source>
        <dbReference type="Proteomes" id="UP000732193"/>
    </source>
</evidence>
<dbReference type="PANTHER" id="PTHR35528">
    <property type="entry name" value="BLL1675 PROTEIN"/>
    <property type="match status" value="1"/>
</dbReference>
<dbReference type="SUPFAM" id="SSF53098">
    <property type="entry name" value="Ribonuclease H-like"/>
    <property type="match status" value="1"/>
</dbReference>
<dbReference type="Proteomes" id="UP000732193">
    <property type="component" value="Unassembled WGS sequence"/>
</dbReference>
<dbReference type="PANTHER" id="PTHR35528:SF3">
    <property type="entry name" value="BLL1675 PROTEIN"/>
    <property type="match status" value="1"/>
</dbReference>
<evidence type="ECO:0000256" key="2">
    <source>
        <dbReference type="ARBA" id="ARBA00023125"/>
    </source>
</evidence>
<gene>
    <name evidence="5" type="ORF">JQV55_19325</name>
</gene>
<evidence type="ECO:0000256" key="1">
    <source>
        <dbReference type="ARBA" id="ARBA00022578"/>
    </source>
</evidence>
<evidence type="ECO:0000256" key="3">
    <source>
        <dbReference type="ARBA" id="ARBA00023172"/>
    </source>
</evidence>
<dbReference type="GO" id="GO:0006310">
    <property type="term" value="P:DNA recombination"/>
    <property type="evidence" value="ECO:0007669"/>
    <property type="project" value="UniProtKB-KW"/>
</dbReference>
<dbReference type="Pfam" id="PF13610">
    <property type="entry name" value="DDE_Tnp_IS240"/>
    <property type="match status" value="1"/>
</dbReference>
<dbReference type="InterPro" id="IPR047930">
    <property type="entry name" value="Transpos_IS6"/>
</dbReference>
<dbReference type="NCBIfam" id="NF033587">
    <property type="entry name" value="transpos_IS6"/>
    <property type="match status" value="1"/>
</dbReference>
<dbReference type="InterPro" id="IPR032874">
    <property type="entry name" value="DDE_dom"/>
</dbReference>
<evidence type="ECO:0000259" key="4">
    <source>
        <dbReference type="Pfam" id="PF13610"/>
    </source>
</evidence>
<sequence length="236" mass="27470">MKKPNRRPRLKGFRFPGEIISYAVWAYHRLALSTADVEDLLAERGVIVSRDAVRLWVNRFGRHFASCIRRDRPRPNDKWHLDEVVISIRGKKHWLWRAIEANGDVLDILAQTRRSGKAATKFFTRLIAEFGAPRVVMTDKLRIYIKPIRALAPDADHRAHKGINNAIEGSHRPTRKREKVFGRFKSHRQAQRFLYAHDPIDLIIRPLRYSLKATSYRHARADAFSLWADYTTNLAA</sequence>
<dbReference type="AlphaFoldDB" id="A0AAE2W1W3"/>
<reference evidence="5 6" key="1">
    <citation type="submission" date="2021-01" db="EMBL/GenBank/DDBJ databases">
        <title>Diatom-associated Roseobacters Show Island Model of Population Structure.</title>
        <authorList>
            <person name="Qu L."/>
            <person name="Feng X."/>
            <person name="Chen Y."/>
            <person name="Li L."/>
            <person name="Wang X."/>
            <person name="Hu Z."/>
            <person name="Wang H."/>
            <person name="Luo H."/>
        </authorList>
    </citation>
    <scope>NUCLEOTIDE SEQUENCE [LARGE SCALE GENOMIC DNA]</scope>
    <source>
        <strain evidence="5 6">TR60-84</strain>
    </source>
</reference>
<keyword evidence="6" id="KW-1185">Reference proteome</keyword>
<name>A0AAE2W1W3_9RHOB</name>
<keyword evidence="3" id="KW-0233">DNA recombination</keyword>
<accession>A0AAE2W1W3</accession>
<comment type="caution">
    <text evidence="5">The sequence shown here is derived from an EMBL/GenBank/DDBJ whole genome shotgun (WGS) entry which is preliminary data.</text>
</comment>
<keyword evidence="2" id="KW-0238">DNA-binding</keyword>
<dbReference type="GO" id="GO:0003677">
    <property type="term" value="F:DNA binding"/>
    <property type="evidence" value="ECO:0007669"/>
    <property type="project" value="UniProtKB-KW"/>
</dbReference>
<dbReference type="InterPro" id="IPR012337">
    <property type="entry name" value="RNaseH-like_sf"/>
</dbReference>
<dbReference type="GO" id="GO:0032196">
    <property type="term" value="P:transposition"/>
    <property type="evidence" value="ECO:0007669"/>
    <property type="project" value="UniProtKB-KW"/>
</dbReference>
<evidence type="ECO:0000313" key="5">
    <source>
        <dbReference type="EMBL" id="MBM1715730.1"/>
    </source>
</evidence>